<accession>A0ABU2JFD7</accession>
<organism evidence="1 2">
    <name type="scientific">Jatrophihabitans lederbergiae</name>
    <dbReference type="NCBI Taxonomy" id="3075547"/>
    <lineage>
        <taxon>Bacteria</taxon>
        <taxon>Bacillati</taxon>
        <taxon>Actinomycetota</taxon>
        <taxon>Actinomycetes</taxon>
        <taxon>Jatrophihabitantales</taxon>
        <taxon>Jatrophihabitantaceae</taxon>
        <taxon>Jatrophihabitans</taxon>
    </lineage>
</organism>
<reference evidence="2" key="1">
    <citation type="submission" date="2023-07" db="EMBL/GenBank/DDBJ databases">
        <title>30 novel species of actinomycetes from the DSMZ collection.</title>
        <authorList>
            <person name="Nouioui I."/>
        </authorList>
    </citation>
    <scope>NUCLEOTIDE SEQUENCE [LARGE SCALE GENOMIC DNA]</scope>
    <source>
        <strain evidence="2">DSM 44399</strain>
    </source>
</reference>
<proteinExistence type="predicted"/>
<evidence type="ECO:0000313" key="1">
    <source>
        <dbReference type="EMBL" id="MDT0263714.1"/>
    </source>
</evidence>
<dbReference type="RefSeq" id="WP_311424859.1">
    <property type="nucleotide sequence ID" value="NZ_JAVREH010000048.1"/>
</dbReference>
<name>A0ABU2JFD7_9ACTN</name>
<dbReference type="EMBL" id="JAVREH010000048">
    <property type="protein sequence ID" value="MDT0263714.1"/>
    <property type="molecule type" value="Genomic_DNA"/>
</dbReference>
<evidence type="ECO:0000313" key="2">
    <source>
        <dbReference type="Proteomes" id="UP001183176"/>
    </source>
</evidence>
<gene>
    <name evidence="1" type="ORF">RM423_20275</name>
</gene>
<sequence>MHPDVGATGLSQGSVDTILRAHTVHRSATLRSSNRWSAAESRRRSRPTCRELRTGVVAADDALSCGLLSSGWAAAPAGDECRRTACGSKGT</sequence>
<keyword evidence="2" id="KW-1185">Reference proteome</keyword>
<protein>
    <submittedName>
        <fullName evidence="1">Uncharacterized protein</fullName>
    </submittedName>
</protein>
<dbReference type="Proteomes" id="UP001183176">
    <property type="component" value="Unassembled WGS sequence"/>
</dbReference>
<comment type="caution">
    <text evidence="1">The sequence shown here is derived from an EMBL/GenBank/DDBJ whole genome shotgun (WGS) entry which is preliminary data.</text>
</comment>